<comment type="similarity">
    <text evidence="5">Belongs to the FPP/GGPP synthase family.</text>
</comment>
<sequence length="356" mass="39922">MAALPTTTLPIATSTQTMQATITHVRRLIFDHFEAIGLEPEAIQRIADCIDIGTEGGNLLRGRTVIDTARVIRGHDLSPAEAEDVGKLGCLVELMNAAFVIWDDIMDGSTTRRGKPCWYRRESVGMRAVNDGCVLKASIYLILKSGFRNHPAYLNLVELFEDACLHTELGQHCDAVAATKSLEKLNWKQYEFITAKKTAYYSMYLPLAIPMLYLGLGTPERLKELYDISMKVGFIFQARDDFLDVYGDPKVTGKIGTDIQDHKCAWPVLTAMSLCDDKQKLILMENYGKDNPASVSKVKAIFDEINLPKAFKEWDAGRVAEMTLMIENATDSVVKDSMMCLLSKYFKDPRRHIPPN</sequence>
<dbReference type="CDD" id="cd00685">
    <property type="entry name" value="Trans_IPPS_HT"/>
    <property type="match status" value="1"/>
</dbReference>
<dbReference type="SFLD" id="SFLDS00005">
    <property type="entry name" value="Isoprenoid_Synthase_Type_I"/>
    <property type="match status" value="1"/>
</dbReference>
<comment type="cofactor">
    <cofactor evidence="1">
        <name>Mg(2+)</name>
        <dbReference type="ChEBI" id="CHEBI:18420"/>
    </cofactor>
</comment>
<proteinExistence type="inferred from homology"/>
<keyword evidence="2 5" id="KW-0808">Transferase</keyword>
<dbReference type="InterPro" id="IPR008949">
    <property type="entry name" value="Isoprenoid_synthase_dom_sf"/>
</dbReference>
<dbReference type="InterPro" id="IPR000092">
    <property type="entry name" value="Polyprenyl_synt"/>
</dbReference>
<comment type="caution">
    <text evidence="6">The sequence shown here is derived from an EMBL/GenBank/DDBJ whole genome shotgun (WGS) entry which is preliminary data.</text>
</comment>
<evidence type="ECO:0008006" key="8">
    <source>
        <dbReference type="Google" id="ProtNLM"/>
    </source>
</evidence>
<accession>A0AAD6MQT6</accession>
<keyword evidence="4" id="KW-0460">Magnesium</keyword>
<evidence type="ECO:0000256" key="5">
    <source>
        <dbReference type="RuleBase" id="RU004466"/>
    </source>
</evidence>
<dbReference type="InterPro" id="IPR039702">
    <property type="entry name" value="FPS1-like"/>
</dbReference>
<dbReference type="SUPFAM" id="SSF48576">
    <property type="entry name" value="Terpenoid synthases"/>
    <property type="match status" value="1"/>
</dbReference>
<dbReference type="GO" id="GO:0005737">
    <property type="term" value="C:cytoplasm"/>
    <property type="evidence" value="ECO:0007669"/>
    <property type="project" value="TreeGrafter"/>
</dbReference>
<dbReference type="Proteomes" id="UP001215712">
    <property type="component" value="Unassembled WGS sequence"/>
</dbReference>
<dbReference type="GO" id="GO:0046165">
    <property type="term" value="P:alcohol biosynthetic process"/>
    <property type="evidence" value="ECO:0007669"/>
    <property type="project" value="UniProtKB-ARBA"/>
</dbReference>
<dbReference type="InterPro" id="IPR033749">
    <property type="entry name" value="Polyprenyl_synt_CS"/>
</dbReference>
<dbReference type="Gene3D" id="1.10.600.10">
    <property type="entry name" value="Farnesyl Diphosphate Synthase"/>
    <property type="match status" value="1"/>
</dbReference>
<evidence type="ECO:0000313" key="7">
    <source>
        <dbReference type="Proteomes" id="UP001215712"/>
    </source>
</evidence>
<keyword evidence="3" id="KW-0479">Metal-binding</keyword>
<dbReference type="Pfam" id="PF00348">
    <property type="entry name" value="polyprenyl_synt"/>
    <property type="match status" value="1"/>
</dbReference>
<dbReference type="GO" id="GO:0046872">
    <property type="term" value="F:metal ion binding"/>
    <property type="evidence" value="ECO:0007669"/>
    <property type="project" value="UniProtKB-KW"/>
</dbReference>
<reference evidence="6" key="1">
    <citation type="journal article" date="2023" name="IMA Fungus">
        <title>Comparative genomic study of the Penicillium genus elucidates a diverse pangenome and 15 lateral gene transfer events.</title>
        <authorList>
            <person name="Petersen C."/>
            <person name="Sorensen T."/>
            <person name="Nielsen M.R."/>
            <person name="Sondergaard T.E."/>
            <person name="Sorensen J.L."/>
            <person name="Fitzpatrick D.A."/>
            <person name="Frisvad J.C."/>
            <person name="Nielsen K.L."/>
        </authorList>
    </citation>
    <scope>NUCLEOTIDE SEQUENCE</scope>
    <source>
        <strain evidence="6">IBT 17514</strain>
    </source>
</reference>
<protein>
    <recommendedName>
        <fullName evidence="8">Farnesyl diphosphate synthase</fullName>
    </recommendedName>
</protein>
<keyword evidence="7" id="KW-1185">Reference proteome</keyword>
<organism evidence="6 7">
    <name type="scientific">Penicillium malachiteum</name>
    <dbReference type="NCBI Taxonomy" id="1324776"/>
    <lineage>
        <taxon>Eukaryota</taxon>
        <taxon>Fungi</taxon>
        <taxon>Dikarya</taxon>
        <taxon>Ascomycota</taxon>
        <taxon>Pezizomycotina</taxon>
        <taxon>Eurotiomycetes</taxon>
        <taxon>Eurotiomycetidae</taxon>
        <taxon>Eurotiales</taxon>
        <taxon>Aspergillaceae</taxon>
        <taxon>Penicillium</taxon>
    </lineage>
</organism>
<reference evidence="6" key="2">
    <citation type="submission" date="2023-01" db="EMBL/GenBank/DDBJ databases">
        <authorList>
            <person name="Petersen C."/>
        </authorList>
    </citation>
    <scope>NUCLEOTIDE SEQUENCE</scope>
    <source>
        <strain evidence="6">IBT 17514</strain>
    </source>
</reference>
<dbReference type="PANTHER" id="PTHR11525:SF0">
    <property type="entry name" value="FARNESYL PYROPHOSPHATE SYNTHASE"/>
    <property type="match status" value="1"/>
</dbReference>
<dbReference type="PROSITE" id="PS00723">
    <property type="entry name" value="POLYPRENYL_SYNTHASE_1"/>
    <property type="match status" value="1"/>
</dbReference>
<dbReference type="PANTHER" id="PTHR11525">
    <property type="entry name" value="FARNESYL-PYROPHOSPHATE SYNTHETASE"/>
    <property type="match status" value="1"/>
</dbReference>
<dbReference type="AlphaFoldDB" id="A0AAD6MQT6"/>
<dbReference type="GO" id="GO:0043386">
    <property type="term" value="P:mycotoxin biosynthetic process"/>
    <property type="evidence" value="ECO:0007669"/>
    <property type="project" value="UniProtKB-ARBA"/>
</dbReference>
<evidence type="ECO:0000256" key="3">
    <source>
        <dbReference type="ARBA" id="ARBA00022723"/>
    </source>
</evidence>
<dbReference type="GO" id="GO:0004337">
    <property type="term" value="F:(2E,6E)-farnesyl diphosphate synthase activity"/>
    <property type="evidence" value="ECO:0007669"/>
    <property type="project" value="TreeGrafter"/>
</dbReference>
<evidence type="ECO:0000256" key="4">
    <source>
        <dbReference type="ARBA" id="ARBA00022842"/>
    </source>
</evidence>
<dbReference type="EMBL" id="JAQJAN010000020">
    <property type="protein sequence ID" value="KAJ5703954.1"/>
    <property type="molecule type" value="Genomic_DNA"/>
</dbReference>
<evidence type="ECO:0000256" key="1">
    <source>
        <dbReference type="ARBA" id="ARBA00001946"/>
    </source>
</evidence>
<name>A0AAD6MQT6_9EURO</name>
<evidence type="ECO:0000256" key="2">
    <source>
        <dbReference type="ARBA" id="ARBA00022679"/>
    </source>
</evidence>
<dbReference type="GO" id="GO:0004161">
    <property type="term" value="F:dimethylallyltranstransferase activity"/>
    <property type="evidence" value="ECO:0007669"/>
    <property type="project" value="TreeGrafter"/>
</dbReference>
<gene>
    <name evidence="6" type="ORF">N7493_011092</name>
</gene>
<evidence type="ECO:0000313" key="6">
    <source>
        <dbReference type="EMBL" id="KAJ5703954.1"/>
    </source>
</evidence>
<dbReference type="GO" id="GO:0045337">
    <property type="term" value="P:farnesyl diphosphate biosynthetic process"/>
    <property type="evidence" value="ECO:0007669"/>
    <property type="project" value="TreeGrafter"/>
</dbReference>